<evidence type="ECO:0000256" key="1">
    <source>
        <dbReference type="ARBA" id="ARBA00022676"/>
    </source>
</evidence>
<evidence type="ECO:0000256" key="2">
    <source>
        <dbReference type="ARBA" id="ARBA00022679"/>
    </source>
</evidence>
<name>A0A119CV48_THIDE</name>
<dbReference type="PANTHER" id="PTHR12526:SF510">
    <property type="entry name" value="D-INOSITOL 3-PHOSPHATE GLYCOSYLTRANSFERASE"/>
    <property type="match status" value="1"/>
</dbReference>
<dbReference type="AlphaFoldDB" id="A0A119CV48"/>
<dbReference type="PATRIC" id="fig|36861.3.peg.2067"/>
<comment type="caution">
    <text evidence="4">The sequence shown here is derived from an EMBL/GenBank/DDBJ whole genome shotgun (WGS) entry which is preliminary data.</text>
</comment>
<dbReference type="Gene3D" id="3.40.50.2000">
    <property type="entry name" value="Glycogen Phosphorylase B"/>
    <property type="match status" value="1"/>
</dbReference>
<dbReference type="Pfam" id="PF00534">
    <property type="entry name" value="Glycos_transf_1"/>
    <property type="match status" value="1"/>
</dbReference>
<evidence type="ECO:0000313" key="5">
    <source>
        <dbReference type="Proteomes" id="UP000064243"/>
    </source>
</evidence>
<keyword evidence="1" id="KW-0328">Glycosyltransferase</keyword>
<gene>
    <name evidence="4" type="ORF">ABW22_11430</name>
</gene>
<evidence type="ECO:0000313" key="4">
    <source>
        <dbReference type="EMBL" id="KVW94654.1"/>
    </source>
</evidence>
<reference evidence="4 5" key="1">
    <citation type="journal article" date="2015" name="Appl. Environ. Microbiol.">
        <title>Aerobic and Anaerobic Thiosulfate Oxidation by a Cold-Adapted, Subglacial Chemoautotroph.</title>
        <authorList>
            <person name="Harrold Z.R."/>
            <person name="Skidmore M.L."/>
            <person name="Hamilton T.L."/>
            <person name="Desch L."/>
            <person name="Amada K."/>
            <person name="van Gelder W."/>
            <person name="Glover K."/>
            <person name="Roden E.E."/>
            <person name="Boyd E.S."/>
        </authorList>
    </citation>
    <scope>NUCLEOTIDE SEQUENCE [LARGE SCALE GENOMIC DNA]</scope>
    <source>
        <strain evidence="4 5">RG</strain>
    </source>
</reference>
<dbReference type="PANTHER" id="PTHR12526">
    <property type="entry name" value="GLYCOSYLTRANSFERASE"/>
    <property type="match status" value="1"/>
</dbReference>
<dbReference type="EMBL" id="LDUG01000033">
    <property type="protein sequence ID" value="KVW94654.1"/>
    <property type="molecule type" value="Genomic_DNA"/>
</dbReference>
<keyword evidence="5" id="KW-1185">Reference proteome</keyword>
<protein>
    <recommendedName>
        <fullName evidence="3">Glycosyl transferase family 1 domain-containing protein</fullName>
    </recommendedName>
</protein>
<dbReference type="SUPFAM" id="SSF53756">
    <property type="entry name" value="UDP-Glycosyltransferase/glycogen phosphorylase"/>
    <property type="match status" value="1"/>
</dbReference>
<organism evidence="4 5">
    <name type="scientific">Thiobacillus denitrificans</name>
    <dbReference type="NCBI Taxonomy" id="36861"/>
    <lineage>
        <taxon>Bacteria</taxon>
        <taxon>Pseudomonadati</taxon>
        <taxon>Pseudomonadota</taxon>
        <taxon>Betaproteobacteria</taxon>
        <taxon>Nitrosomonadales</taxon>
        <taxon>Thiobacillaceae</taxon>
        <taxon>Thiobacillus</taxon>
    </lineage>
</organism>
<keyword evidence="2" id="KW-0808">Transferase</keyword>
<feature type="domain" description="Glycosyl transferase family 1" evidence="3">
    <location>
        <begin position="128"/>
        <end position="274"/>
    </location>
</feature>
<accession>A0A119CV48</accession>
<dbReference type="GO" id="GO:0016757">
    <property type="term" value="F:glycosyltransferase activity"/>
    <property type="evidence" value="ECO:0007669"/>
    <property type="project" value="UniProtKB-KW"/>
</dbReference>
<proteinExistence type="predicted"/>
<dbReference type="InterPro" id="IPR001296">
    <property type="entry name" value="Glyco_trans_1"/>
</dbReference>
<evidence type="ECO:0000259" key="3">
    <source>
        <dbReference type="Pfam" id="PF00534"/>
    </source>
</evidence>
<dbReference type="CDD" id="cd03801">
    <property type="entry name" value="GT4_PimA-like"/>
    <property type="match status" value="1"/>
</dbReference>
<dbReference type="Proteomes" id="UP000064243">
    <property type="component" value="Unassembled WGS sequence"/>
</dbReference>
<sequence>MGVARRLHRDHGFDLAIHITYGVFRHPSFLGYLGIPFIFGPLGGGEDAPLALKRSIRGREKLKELLRSLLNKTALFDPFLWAAYAKSKLILTKTEDTRQALPWPFRRRAIVYPEIGIDAPAGIQARARQPGEPLRVLFAGRLLGWKGAHLAIRAVAQAIAQGVSVEFTLLGKGPFESELRKVAVAAGIHDRIRWVSQVPQQELFALYRTMHCFLFPSLHDSSGNVVLEAQAFGLPVICLDIGGPVTLVTSETAIVVSTQNQNEERVVQGLADAVRGFAGDEQGRMAMSRAALEHVRGAMSWEKRAYGVFALLGQVTHGD</sequence>